<dbReference type="EMBL" id="RJVI01000003">
    <property type="protein sequence ID" value="ROR29504.1"/>
    <property type="molecule type" value="Genomic_DNA"/>
</dbReference>
<reference evidence="2 3" key="1">
    <citation type="submission" date="2018-11" db="EMBL/GenBank/DDBJ databases">
        <title>Genomic Encyclopedia of Type Strains, Phase IV (KMG-IV): sequencing the most valuable type-strain genomes for metagenomic binning, comparative biology and taxonomic classification.</title>
        <authorList>
            <person name="Goeker M."/>
        </authorList>
    </citation>
    <scope>NUCLEOTIDE SEQUENCE [LARGE SCALE GENOMIC DNA]</scope>
    <source>
        <strain evidence="2 3">DSM 100275</strain>
    </source>
</reference>
<accession>A0A3N1XS72</accession>
<dbReference type="AlphaFoldDB" id="A0A3N1XS72"/>
<protein>
    <submittedName>
        <fullName evidence="2">Uncharacterized protein</fullName>
    </submittedName>
</protein>
<proteinExistence type="predicted"/>
<dbReference type="RefSeq" id="WP_123401924.1">
    <property type="nucleotide sequence ID" value="NZ_RJVI01000003.1"/>
</dbReference>
<feature type="signal peptide" evidence="1">
    <location>
        <begin position="1"/>
        <end position="17"/>
    </location>
</feature>
<gene>
    <name evidence="2" type="ORF">EDC57_2174</name>
</gene>
<feature type="chain" id="PRO_5018200510" evidence="1">
    <location>
        <begin position="18"/>
        <end position="164"/>
    </location>
</feature>
<evidence type="ECO:0000256" key="1">
    <source>
        <dbReference type="SAM" id="SignalP"/>
    </source>
</evidence>
<organism evidence="2 3">
    <name type="scientific">Inmirania thermothiophila</name>
    <dbReference type="NCBI Taxonomy" id="1750597"/>
    <lineage>
        <taxon>Bacteria</taxon>
        <taxon>Pseudomonadati</taxon>
        <taxon>Pseudomonadota</taxon>
        <taxon>Gammaproteobacteria</taxon>
        <taxon>Chromatiales</taxon>
        <taxon>Ectothiorhodospiraceae</taxon>
        <taxon>Inmirania</taxon>
    </lineage>
</organism>
<dbReference type="Proteomes" id="UP000276634">
    <property type="component" value="Unassembled WGS sequence"/>
</dbReference>
<evidence type="ECO:0000313" key="2">
    <source>
        <dbReference type="EMBL" id="ROR29504.1"/>
    </source>
</evidence>
<keyword evidence="1" id="KW-0732">Signal</keyword>
<name>A0A3N1XS72_9GAMM</name>
<dbReference type="OrthoDB" id="5395931at2"/>
<evidence type="ECO:0000313" key="3">
    <source>
        <dbReference type="Proteomes" id="UP000276634"/>
    </source>
</evidence>
<keyword evidence="3" id="KW-1185">Reference proteome</keyword>
<comment type="caution">
    <text evidence="2">The sequence shown here is derived from an EMBL/GenBank/DDBJ whole genome shotgun (WGS) entry which is preliminary data.</text>
</comment>
<sequence length="164" mass="17885">MRHVLLAAALLAGIVRADPLDEAAAAARAALSDTRRVLTEAWAAEEAVLAPDGDRVLVLLSMRFGAPFVLESVILRLDGRVVAEHRPGQDELGALLSDGVLPFWAARLPPGRYRLEAVMGGRDLNGYAYEQGTRYDLVKEAAPKVVELTILGDRIRHLEVRAWP</sequence>